<dbReference type="SUPFAM" id="SSF56300">
    <property type="entry name" value="Metallo-dependent phosphatases"/>
    <property type="match status" value="1"/>
</dbReference>
<comment type="caution">
    <text evidence="1">The sequence shown here is derived from an EMBL/GenBank/DDBJ whole genome shotgun (WGS) entry which is preliminary data.</text>
</comment>
<dbReference type="Gene3D" id="3.60.21.10">
    <property type="match status" value="1"/>
</dbReference>
<dbReference type="GO" id="GO:0004113">
    <property type="term" value="F:2',3'-cyclic-nucleotide 3'-phosphodiesterase activity"/>
    <property type="evidence" value="ECO:0007669"/>
    <property type="project" value="TreeGrafter"/>
</dbReference>
<dbReference type="PANTHER" id="PTHR36303">
    <property type="entry name" value="2',3'-CYCLIC-NUCLEOTIDE 2'-PHOSPHODIESTERASE"/>
    <property type="match status" value="1"/>
</dbReference>
<dbReference type="InterPro" id="IPR005235">
    <property type="entry name" value="YmdB-like"/>
</dbReference>
<dbReference type="EMBL" id="LAZR01000628">
    <property type="protein sequence ID" value="KKN62326.1"/>
    <property type="molecule type" value="Genomic_DNA"/>
</dbReference>
<evidence type="ECO:0000313" key="1">
    <source>
        <dbReference type="EMBL" id="KKN62326.1"/>
    </source>
</evidence>
<gene>
    <name evidence="1" type="ORF">LCGC14_0512890</name>
</gene>
<accession>A0A0F9UMA4</accession>
<dbReference type="Pfam" id="PF13277">
    <property type="entry name" value="YmdB"/>
    <property type="match status" value="1"/>
</dbReference>
<reference evidence="1" key="1">
    <citation type="journal article" date="2015" name="Nature">
        <title>Complex archaea that bridge the gap between prokaryotes and eukaryotes.</title>
        <authorList>
            <person name="Spang A."/>
            <person name="Saw J.H."/>
            <person name="Jorgensen S.L."/>
            <person name="Zaremba-Niedzwiedzka K."/>
            <person name="Martijn J."/>
            <person name="Lind A.E."/>
            <person name="van Eijk R."/>
            <person name="Schleper C."/>
            <person name="Guy L."/>
            <person name="Ettema T.J."/>
        </authorList>
    </citation>
    <scope>NUCLEOTIDE SEQUENCE</scope>
</reference>
<proteinExistence type="predicted"/>
<dbReference type="PIRSF" id="PIRSF004789">
    <property type="entry name" value="DR1281"/>
    <property type="match status" value="1"/>
</dbReference>
<organism evidence="1">
    <name type="scientific">marine sediment metagenome</name>
    <dbReference type="NCBI Taxonomy" id="412755"/>
    <lineage>
        <taxon>unclassified sequences</taxon>
        <taxon>metagenomes</taxon>
        <taxon>ecological metagenomes</taxon>
    </lineage>
</organism>
<dbReference type="PANTHER" id="PTHR36303:SF1">
    <property type="entry name" value="2',3'-CYCLIC-NUCLEOTIDE 2'-PHOSPHODIESTERASE"/>
    <property type="match status" value="1"/>
</dbReference>
<dbReference type="AlphaFoldDB" id="A0A0F9UMA4"/>
<evidence type="ECO:0008006" key="2">
    <source>
        <dbReference type="Google" id="ProtNLM"/>
    </source>
</evidence>
<protein>
    <recommendedName>
        <fullName evidence="2">Calcineurin-like phosphoesterase domain-containing protein</fullName>
    </recommendedName>
</protein>
<dbReference type="InterPro" id="IPR029052">
    <property type="entry name" value="Metallo-depent_PP-like"/>
</dbReference>
<sequence length="276" mass="29476">MAVNILCIGDVVGQAGRGIVADRLANLIADEDLDLVVCNGENAAGGSGLTPQIFHKLLHYGVDVVTLGDHCFRKSEIVPILDNERLLRPLNLSVNAPGHGWTVVPTKSGRHRVGVACALGQMYIGGYDSPWNTIDQAMAAIDPEVRIRVVDFHAEATSEKVAMGWHLNGRASIVFGTHTHVPTADARILDGGTAHISDLGMTGPYDSVLGRRKDRVLSYLTTSVPTRFDVASGDPRLCGMLVAVDADTGRAQSLRRIEIVGRTDPSASVAEPQNSQ</sequence>
<name>A0A0F9UMA4_9ZZZZ</name>